<dbReference type="PANTHER" id="PTHR37828:SF1">
    <property type="entry name" value="YCII-RELATED DOMAIN-CONTAINING PROTEIN"/>
    <property type="match status" value="1"/>
</dbReference>
<accession>A0A840FYZ5</accession>
<feature type="domain" description="YCII-related" evidence="2">
    <location>
        <begin position="1"/>
        <end position="63"/>
    </location>
</feature>
<proteinExistence type="inferred from homology"/>
<comment type="similarity">
    <text evidence="1">Belongs to the YciI family.</text>
</comment>
<evidence type="ECO:0000256" key="1">
    <source>
        <dbReference type="ARBA" id="ARBA00007689"/>
    </source>
</evidence>
<dbReference type="Pfam" id="PF03795">
    <property type="entry name" value="YCII"/>
    <property type="match status" value="1"/>
</dbReference>
<dbReference type="InterPro" id="IPR005545">
    <property type="entry name" value="YCII"/>
</dbReference>
<evidence type="ECO:0000313" key="3">
    <source>
        <dbReference type="EMBL" id="MBB4225982.1"/>
    </source>
</evidence>
<dbReference type="PANTHER" id="PTHR37828">
    <property type="entry name" value="GSR2449 PROTEIN"/>
    <property type="match status" value="1"/>
</dbReference>
<evidence type="ECO:0000259" key="2">
    <source>
        <dbReference type="Pfam" id="PF03795"/>
    </source>
</evidence>
<dbReference type="Proteomes" id="UP000524450">
    <property type="component" value="Unassembled WGS sequence"/>
</dbReference>
<dbReference type="Gene3D" id="3.30.70.1060">
    <property type="entry name" value="Dimeric alpha+beta barrel"/>
    <property type="match status" value="1"/>
</dbReference>
<dbReference type="AlphaFoldDB" id="A0A840FYZ5"/>
<evidence type="ECO:0000313" key="4">
    <source>
        <dbReference type="Proteomes" id="UP000524450"/>
    </source>
</evidence>
<dbReference type="SUPFAM" id="SSF54909">
    <property type="entry name" value="Dimeric alpha+beta barrel"/>
    <property type="match status" value="1"/>
</dbReference>
<organism evidence="3 4">
    <name type="scientific">Variovorax guangxiensis</name>
    <dbReference type="NCBI Taxonomy" id="1775474"/>
    <lineage>
        <taxon>Bacteria</taxon>
        <taxon>Pseudomonadati</taxon>
        <taxon>Pseudomonadota</taxon>
        <taxon>Betaproteobacteria</taxon>
        <taxon>Burkholderiales</taxon>
        <taxon>Comamonadaceae</taxon>
        <taxon>Variovorax</taxon>
    </lineage>
</organism>
<dbReference type="InterPro" id="IPR011008">
    <property type="entry name" value="Dimeric_a/b-barrel"/>
</dbReference>
<reference evidence="3 4" key="1">
    <citation type="submission" date="2020-08" db="EMBL/GenBank/DDBJ databases">
        <title>Genomic Encyclopedia of Type Strains, Phase IV (KMG-V): Genome sequencing to study the core and pangenomes of soil and plant-associated prokaryotes.</title>
        <authorList>
            <person name="Whitman W."/>
        </authorList>
    </citation>
    <scope>NUCLEOTIDE SEQUENCE [LARGE SCALE GENOMIC DNA]</scope>
    <source>
        <strain evidence="3 4">34/80</strain>
    </source>
</reference>
<sequence length="79" mass="8870">MAEHKRWIDEGFEEGVFLMTGSLSGNQGGLVIAHGTTREVLEERVARDPFVKEDVVRVEIAEFAPNRADGRLQFLVDRA</sequence>
<protein>
    <submittedName>
        <fullName evidence="3">Uncharacterized protein YciI</fullName>
    </submittedName>
</protein>
<comment type="caution">
    <text evidence="3">The sequence shown here is derived from an EMBL/GenBank/DDBJ whole genome shotgun (WGS) entry which is preliminary data.</text>
</comment>
<name>A0A840FYZ5_9BURK</name>
<dbReference type="EMBL" id="JACIFZ010000018">
    <property type="protein sequence ID" value="MBB4225982.1"/>
    <property type="molecule type" value="Genomic_DNA"/>
</dbReference>
<gene>
    <name evidence="3" type="ORF">GGD71_006795</name>
</gene>